<dbReference type="SUPFAM" id="SSF54427">
    <property type="entry name" value="NTF2-like"/>
    <property type="match status" value="1"/>
</dbReference>
<dbReference type="Gene3D" id="3.10.450.50">
    <property type="match status" value="1"/>
</dbReference>
<evidence type="ECO:0000313" key="1">
    <source>
        <dbReference type="EMBL" id="KAH7249587.1"/>
    </source>
</evidence>
<evidence type="ECO:0000313" key="2">
    <source>
        <dbReference type="Proteomes" id="UP000736672"/>
    </source>
</evidence>
<dbReference type="InterPro" id="IPR032710">
    <property type="entry name" value="NTF2-like_dom_sf"/>
</dbReference>
<organism evidence="1 2">
    <name type="scientific">Fusarium solani</name>
    <name type="common">Filamentous fungus</name>
    <dbReference type="NCBI Taxonomy" id="169388"/>
    <lineage>
        <taxon>Eukaryota</taxon>
        <taxon>Fungi</taxon>
        <taxon>Dikarya</taxon>
        <taxon>Ascomycota</taxon>
        <taxon>Pezizomycotina</taxon>
        <taxon>Sordariomycetes</taxon>
        <taxon>Hypocreomycetidae</taxon>
        <taxon>Hypocreales</taxon>
        <taxon>Nectriaceae</taxon>
        <taxon>Fusarium</taxon>
        <taxon>Fusarium solani species complex</taxon>
    </lineage>
</organism>
<comment type="caution">
    <text evidence="1">The sequence shown here is derived from an EMBL/GenBank/DDBJ whole genome shotgun (WGS) entry which is preliminary data.</text>
</comment>
<accession>A0A9P9H328</accession>
<sequence>MASNLSSEEIISSFQAILDCQNHGKWNEIEAYIQPTVNIVGGSQKRDEFITFLRPGAEDGNRKSELDGYIVDHDSQAIAARIIRIESAQDGSATSEYQEVIMAWFIDGCLSTFKTIQDNDARRAKQTTAPRTPDALAQRAPTSLDLRTQYHQYIASMNNRTMEAEFEKFVQPIVTHNGRTMTTSDYMRPIRKSQEAIESLKLEVQDMLVDNQSGTVAVRIKFTGVSVGVWGNAGPSGKPVTFHEHAMYWFE</sequence>
<name>A0A9P9H328_FUSSL</name>
<dbReference type="InterPro" id="IPR009959">
    <property type="entry name" value="Cyclase_SnoaL-like"/>
</dbReference>
<dbReference type="AlphaFoldDB" id="A0A9P9H328"/>
<dbReference type="EMBL" id="JAGTJS010000013">
    <property type="protein sequence ID" value="KAH7249587.1"/>
    <property type="molecule type" value="Genomic_DNA"/>
</dbReference>
<keyword evidence="2" id="KW-1185">Reference proteome</keyword>
<dbReference type="GO" id="GO:0030638">
    <property type="term" value="P:polyketide metabolic process"/>
    <property type="evidence" value="ECO:0007669"/>
    <property type="project" value="InterPro"/>
</dbReference>
<protein>
    <submittedName>
        <fullName evidence="1">Uncharacterized protein</fullName>
    </submittedName>
</protein>
<reference evidence="1" key="1">
    <citation type="journal article" date="2021" name="Nat. Commun.">
        <title>Genetic determinants of endophytism in the Arabidopsis root mycobiome.</title>
        <authorList>
            <person name="Mesny F."/>
            <person name="Miyauchi S."/>
            <person name="Thiergart T."/>
            <person name="Pickel B."/>
            <person name="Atanasova L."/>
            <person name="Karlsson M."/>
            <person name="Huettel B."/>
            <person name="Barry K.W."/>
            <person name="Haridas S."/>
            <person name="Chen C."/>
            <person name="Bauer D."/>
            <person name="Andreopoulos W."/>
            <person name="Pangilinan J."/>
            <person name="LaButti K."/>
            <person name="Riley R."/>
            <person name="Lipzen A."/>
            <person name="Clum A."/>
            <person name="Drula E."/>
            <person name="Henrissat B."/>
            <person name="Kohler A."/>
            <person name="Grigoriev I.V."/>
            <person name="Martin F.M."/>
            <person name="Hacquard S."/>
        </authorList>
    </citation>
    <scope>NUCLEOTIDE SEQUENCE</scope>
    <source>
        <strain evidence="1">FSSC 5 MPI-SDFR-AT-0091</strain>
    </source>
</reference>
<dbReference type="Proteomes" id="UP000736672">
    <property type="component" value="Unassembled WGS sequence"/>
</dbReference>
<proteinExistence type="predicted"/>
<dbReference type="Pfam" id="PF07366">
    <property type="entry name" value="SnoaL"/>
    <property type="match status" value="1"/>
</dbReference>
<gene>
    <name evidence="1" type="ORF">B0J15DRAFT_562018</name>
</gene>
<dbReference type="OrthoDB" id="2830113at2759"/>